<evidence type="ECO:0000256" key="2">
    <source>
        <dbReference type="ARBA" id="ARBA00023150"/>
    </source>
</evidence>
<dbReference type="FunFam" id="3.90.1170.40:FF:000003">
    <property type="entry name" value="Molybdopterin converting factor subunit 2"/>
    <property type="match status" value="1"/>
</dbReference>
<dbReference type="Gene3D" id="3.90.1170.40">
    <property type="entry name" value="Molybdopterin biosynthesis MoaE subunit"/>
    <property type="match status" value="1"/>
</dbReference>
<sequence length="150" mass="16954">MTSTRSQDNTIHIEITHDVIQIIDGIEFVRSNQAGAIVTFLGSTRDNFNGRQVVRLDYEAYEPLAIRTLHQIATKAKTKWSLHGLSICHRLGTVPVGQDSMAIAVSSSHRREAWEAGEWILEQVKAKAEIWKKEIYQDGSEWKANKALPQ</sequence>
<dbReference type="Proteomes" id="UP000186594">
    <property type="component" value="Unassembled WGS sequence"/>
</dbReference>
<dbReference type="AlphaFoldDB" id="A0A1U7LH34"/>
<dbReference type="CDD" id="cd00756">
    <property type="entry name" value="MoaE"/>
    <property type="match status" value="1"/>
</dbReference>
<evidence type="ECO:0000256" key="1">
    <source>
        <dbReference type="ARBA" id="ARBA00022679"/>
    </source>
</evidence>
<dbReference type="GO" id="GO:0006777">
    <property type="term" value="P:Mo-molybdopterin cofactor biosynthetic process"/>
    <property type="evidence" value="ECO:0007669"/>
    <property type="project" value="UniProtKB-KW"/>
</dbReference>
<name>A0A1U7LH34_NEOID</name>
<reference evidence="3 4" key="1">
    <citation type="submission" date="2016-04" db="EMBL/GenBank/DDBJ databases">
        <title>Evolutionary innovation and constraint leading to complex multicellularity in the Ascomycota.</title>
        <authorList>
            <person name="Cisse O."/>
            <person name="Nguyen A."/>
            <person name="Hewitt D.A."/>
            <person name="Jedd G."/>
            <person name="Stajich J.E."/>
        </authorList>
    </citation>
    <scope>NUCLEOTIDE SEQUENCE [LARGE SCALE GENOMIC DNA]</scope>
    <source>
        <strain evidence="3 4">DAH-3</strain>
    </source>
</reference>
<dbReference type="STRING" id="1198029.A0A1U7LH34"/>
<gene>
    <name evidence="3" type="ORF">NEOLI_004086</name>
</gene>
<keyword evidence="1" id="KW-0808">Transferase</keyword>
<dbReference type="SUPFAM" id="SSF54690">
    <property type="entry name" value="Molybdopterin synthase subunit MoaE"/>
    <property type="match status" value="1"/>
</dbReference>
<dbReference type="EMBL" id="LXFE01004116">
    <property type="protein sequence ID" value="OLL21938.1"/>
    <property type="molecule type" value="Genomic_DNA"/>
</dbReference>
<dbReference type="InterPro" id="IPR036563">
    <property type="entry name" value="MoaE_sf"/>
</dbReference>
<dbReference type="InterPro" id="IPR003448">
    <property type="entry name" value="Mopterin_biosynth_MoaE"/>
</dbReference>
<dbReference type="OrthoDB" id="5531344at2759"/>
<evidence type="ECO:0000313" key="4">
    <source>
        <dbReference type="Proteomes" id="UP000186594"/>
    </source>
</evidence>
<evidence type="ECO:0000313" key="3">
    <source>
        <dbReference type="EMBL" id="OLL21938.1"/>
    </source>
</evidence>
<dbReference type="OMA" id="WKHQFFA"/>
<keyword evidence="4" id="KW-1185">Reference proteome</keyword>
<keyword evidence="2" id="KW-0501">Molybdenum cofactor biosynthesis</keyword>
<proteinExistence type="predicted"/>
<dbReference type="Pfam" id="PF02391">
    <property type="entry name" value="MoaE"/>
    <property type="match status" value="1"/>
</dbReference>
<dbReference type="GO" id="GO:0016740">
    <property type="term" value="F:transferase activity"/>
    <property type="evidence" value="ECO:0007669"/>
    <property type="project" value="UniProtKB-KW"/>
</dbReference>
<dbReference type="PANTHER" id="PTHR23404">
    <property type="entry name" value="MOLYBDOPTERIN SYNTHASE RELATED"/>
    <property type="match status" value="1"/>
</dbReference>
<accession>A0A1U7LH34</accession>
<protein>
    <submittedName>
        <fullName evidence="3">Molybdopterin synthase catalytic subunit</fullName>
    </submittedName>
</protein>
<comment type="caution">
    <text evidence="3">The sequence shown here is derived from an EMBL/GenBank/DDBJ whole genome shotgun (WGS) entry which is preliminary data.</text>
</comment>
<organism evidence="3 4">
    <name type="scientific">Neolecta irregularis (strain DAH-3)</name>
    <dbReference type="NCBI Taxonomy" id="1198029"/>
    <lineage>
        <taxon>Eukaryota</taxon>
        <taxon>Fungi</taxon>
        <taxon>Dikarya</taxon>
        <taxon>Ascomycota</taxon>
        <taxon>Taphrinomycotina</taxon>
        <taxon>Neolectales</taxon>
        <taxon>Neolectaceae</taxon>
        <taxon>Neolecta</taxon>
    </lineage>
</organism>